<dbReference type="PROSITE" id="PS50949">
    <property type="entry name" value="HTH_GNTR"/>
    <property type="match status" value="1"/>
</dbReference>
<dbReference type="STRING" id="1193182.BN11_3530006"/>
<evidence type="ECO:0000256" key="4">
    <source>
        <dbReference type="SAM" id="MobiDB-lite"/>
    </source>
</evidence>
<dbReference type="Gene3D" id="1.10.10.10">
    <property type="entry name" value="Winged helix-like DNA-binding domain superfamily/Winged helix DNA-binding domain"/>
    <property type="match status" value="1"/>
</dbReference>
<dbReference type="SMART" id="SM00345">
    <property type="entry name" value="HTH_GNTR"/>
    <property type="match status" value="1"/>
</dbReference>
<dbReference type="GO" id="GO:0003700">
    <property type="term" value="F:DNA-binding transcription factor activity"/>
    <property type="evidence" value="ECO:0007669"/>
    <property type="project" value="InterPro"/>
</dbReference>
<accession>W6JXV7</accession>
<evidence type="ECO:0000313" key="6">
    <source>
        <dbReference type="EMBL" id="CCH73927.1"/>
    </source>
</evidence>
<dbReference type="InterPro" id="IPR008920">
    <property type="entry name" value="TF_FadR/GntR_C"/>
</dbReference>
<dbReference type="InterPro" id="IPR036390">
    <property type="entry name" value="WH_DNA-bd_sf"/>
</dbReference>
<dbReference type="PANTHER" id="PTHR43537">
    <property type="entry name" value="TRANSCRIPTIONAL REGULATOR, GNTR FAMILY"/>
    <property type="match status" value="1"/>
</dbReference>
<dbReference type="Pfam" id="PF00392">
    <property type="entry name" value="GntR"/>
    <property type="match status" value="1"/>
</dbReference>
<keyword evidence="7" id="KW-1185">Reference proteome</keyword>
<dbReference type="Gene3D" id="1.20.120.530">
    <property type="entry name" value="GntR ligand-binding domain-like"/>
    <property type="match status" value="1"/>
</dbReference>
<dbReference type="InterPro" id="IPR011711">
    <property type="entry name" value="GntR_C"/>
</dbReference>
<dbReference type="SUPFAM" id="SSF48008">
    <property type="entry name" value="GntR ligand-binding domain-like"/>
    <property type="match status" value="1"/>
</dbReference>
<dbReference type="CDD" id="cd07377">
    <property type="entry name" value="WHTH_GntR"/>
    <property type="match status" value="1"/>
</dbReference>
<dbReference type="PRINTS" id="PR00035">
    <property type="entry name" value="HTHGNTR"/>
</dbReference>
<dbReference type="PANTHER" id="PTHR43537:SF5">
    <property type="entry name" value="UXU OPERON TRANSCRIPTIONAL REGULATOR"/>
    <property type="match status" value="1"/>
</dbReference>
<evidence type="ECO:0000256" key="3">
    <source>
        <dbReference type="ARBA" id="ARBA00023163"/>
    </source>
</evidence>
<dbReference type="InterPro" id="IPR036388">
    <property type="entry name" value="WH-like_DNA-bd_sf"/>
</dbReference>
<reference evidence="6 7" key="1">
    <citation type="journal article" date="2013" name="ISME J.">
        <title>A metabolic model for members of the genus Tetrasphaera involved in enhanced biological phosphorus removal.</title>
        <authorList>
            <person name="Kristiansen R."/>
            <person name="Nguyen H.T.T."/>
            <person name="Saunders A.M."/>
            <person name="Nielsen J.L."/>
            <person name="Wimmer R."/>
            <person name="Le V.Q."/>
            <person name="McIlroy S.J."/>
            <person name="Petrovski S."/>
            <person name="Seviour R.J."/>
            <person name="Calteau A."/>
            <person name="Nielsen K.L."/>
            <person name="Nielsen P.H."/>
        </authorList>
    </citation>
    <scope>NUCLEOTIDE SEQUENCE [LARGE SCALE GENOMIC DNA]</scope>
    <source>
        <strain evidence="6 7">Ben110</strain>
    </source>
</reference>
<name>W6JXV7_9MICO</name>
<keyword evidence="2" id="KW-0238">DNA-binding</keyword>
<keyword evidence="1" id="KW-0805">Transcription regulation</keyword>
<dbReference type="SUPFAM" id="SSF46785">
    <property type="entry name" value="Winged helix' DNA-binding domain"/>
    <property type="match status" value="1"/>
</dbReference>
<evidence type="ECO:0000313" key="7">
    <source>
        <dbReference type="Proteomes" id="UP000035763"/>
    </source>
</evidence>
<dbReference type="EMBL" id="CAJA01000283">
    <property type="protein sequence ID" value="CCH73927.1"/>
    <property type="molecule type" value="Genomic_DNA"/>
</dbReference>
<evidence type="ECO:0000256" key="2">
    <source>
        <dbReference type="ARBA" id="ARBA00023125"/>
    </source>
</evidence>
<organism evidence="6 7">
    <name type="scientific">Nostocoides australiense Ben110</name>
    <dbReference type="NCBI Taxonomy" id="1193182"/>
    <lineage>
        <taxon>Bacteria</taxon>
        <taxon>Bacillati</taxon>
        <taxon>Actinomycetota</taxon>
        <taxon>Actinomycetes</taxon>
        <taxon>Micrococcales</taxon>
        <taxon>Intrasporangiaceae</taxon>
        <taxon>Nostocoides</taxon>
    </lineage>
</organism>
<feature type="domain" description="HTH gntR-type" evidence="5">
    <location>
        <begin position="34"/>
        <end position="104"/>
    </location>
</feature>
<sequence length="262" mass="28672">MTYAAQPIDGTSDDRAETSRGRPGGHTWRPMPRSRTYTYVIDQVDEHIVSGALRVGDRLPPEREFATLLGVGRGAVREAIRVLEAYGVVRTDPGPEGGTTLTSMPSEALTQVLRLHIGLANFPMADVIEARAMLERWSARLAARHGSADDLAAIEHELLQMENGRSDREAFNEHDTAFHVAIARASNNRLVADMTTALRDSIRSLVLESFHGHADWPALAEQLCADHRRVFEAIASGDESAAADAVEEHIRSAYATLGWGRA</sequence>
<comment type="caution">
    <text evidence="6">The sequence shown here is derived from an EMBL/GenBank/DDBJ whole genome shotgun (WGS) entry which is preliminary data.</text>
</comment>
<proteinExistence type="predicted"/>
<dbReference type="SMART" id="SM00895">
    <property type="entry name" value="FCD"/>
    <property type="match status" value="1"/>
</dbReference>
<dbReference type="AlphaFoldDB" id="W6JXV7"/>
<dbReference type="InterPro" id="IPR000524">
    <property type="entry name" value="Tscrpt_reg_HTH_GntR"/>
</dbReference>
<dbReference type="Pfam" id="PF07729">
    <property type="entry name" value="FCD"/>
    <property type="match status" value="1"/>
</dbReference>
<evidence type="ECO:0000259" key="5">
    <source>
        <dbReference type="PROSITE" id="PS50949"/>
    </source>
</evidence>
<gene>
    <name evidence="6" type="ORF">BN11_3530006</name>
</gene>
<dbReference type="GO" id="GO:0003677">
    <property type="term" value="F:DNA binding"/>
    <property type="evidence" value="ECO:0007669"/>
    <property type="project" value="UniProtKB-KW"/>
</dbReference>
<protein>
    <submittedName>
        <fullName evidence="6">Transcriptional regulator</fullName>
    </submittedName>
</protein>
<evidence type="ECO:0000256" key="1">
    <source>
        <dbReference type="ARBA" id="ARBA00023015"/>
    </source>
</evidence>
<feature type="region of interest" description="Disordered" evidence="4">
    <location>
        <begin position="1"/>
        <end position="32"/>
    </location>
</feature>
<keyword evidence="3" id="KW-0804">Transcription</keyword>
<dbReference type="Proteomes" id="UP000035763">
    <property type="component" value="Unassembled WGS sequence"/>
</dbReference>